<accession>A0ABV2K7E5</accession>
<organism evidence="1 2">
    <name type="scientific">Sporosarcina psychrophila</name>
    <name type="common">Bacillus psychrophilus</name>
    <dbReference type="NCBI Taxonomy" id="1476"/>
    <lineage>
        <taxon>Bacteria</taxon>
        <taxon>Bacillati</taxon>
        <taxon>Bacillota</taxon>
        <taxon>Bacilli</taxon>
        <taxon>Bacillales</taxon>
        <taxon>Caryophanaceae</taxon>
        <taxon>Sporosarcina</taxon>
    </lineage>
</organism>
<dbReference type="EMBL" id="JBEPME010000002">
    <property type="protein sequence ID" value="MET3656994.1"/>
    <property type="molecule type" value="Genomic_DNA"/>
</dbReference>
<reference evidence="1 2" key="1">
    <citation type="submission" date="2024-06" db="EMBL/GenBank/DDBJ databases">
        <title>Sorghum-associated microbial communities from plants grown in Nebraska, USA.</title>
        <authorList>
            <person name="Schachtman D."/>
        </authorList>
    </citation>
    <scope>NUCLEOTIDE SEQUENCE [LARGE SCALE GENOMIC DNA]</scope>
    <source>
        <strain evidence="1 2">1288</strain>
    </source>
</reference>
<proteinExistence type="predicted"/>
<dbReference type="RefSeq" id="WP_067209323.1">
    <property type="nucleotide sequence ID" value="NZ_CP014616.1"/>
</dbReference>
<evidence type="ECO:0000313" key="1">
    <source>
        <dbReference type="EMBL" id="MET3656994.1"/>
    </source>
</evidence>
<protein>
    <recommendedName>
        <fullName evidence="3">rRNA methyltransferase</fullName>
    </recommendedName>
</protein>
<dbReference type="Proteomes" id="UP001549104">
    <property type="component" value="Unassembled WGS sequence"/>
</dbReference>
<evidence type="ECO:0008006" key="3">
    <source>
        <dbReference type="Google" id="ProtNLM"/>
    </source>
</evidence>
<evidence type="ECO:0000313" key="2">
    <source>
        <dbReference type="Proteomes" id="UP001549104"/>
    </source>
</evidence>
<comment type="caution">
    <text evidence="1">The sequence shown here is derived from an EMBL/GenBank/DDBJ whole genome shotgun (WGS) entry which is preliminary data.</text>
</comment>
<gene>
    <name evidence="1" type="ORF">ABIC55_002081</name>
</gene>
<name>A0ABV2K7E5_SPOPS</name>
<keyword evidence="2" id="KW-1185">Reference proteome</keyword>
<sequence length="124" mass="14421">MWKLVDGRLIQTTDTARTNFVTNISQSILEDLRSVAKENNTHVNYLIESGLQSLLSENQISYNKDTRPKDRIAFNNSCDKELLNEVKQFAKAHKLFLNDVIEYSVQFIDVEDAKKSSHRYRIEL</sequence>